<name>A0A0A5HRV2_9BACI</name>
<dbReference type="InterPro" id="IPR003331">
    <property type="entry name" value="UDP_GlcNAc_Epimerase_2_dom"/>
</dbReference>
<dbReference type="SUPFAM" id="SSF53756">
    <property type="entry name" value="UDP-Glycosyltransferase/glycogen phosphorylase"/>
    <property type="match status" value="1"/>
</dbReference>
<dbReference type="NCBIfam" id="TIGR03568">
    <property type="entry name" value="NeuC_NnaA"/>
    <property type="match status" value="1"/>
</dbReference>
<dbReference type="CDD" id="cd03786">
    <property type="entry name" value="GTB_UDP-GlcNAc_2-Epimerase"/>
    <property type="match status" value="1"/>
</dbReference>
<organism evidence="2 3">
    <name type="scientific">Pontibacillus litoralis JSM 072002</name>
    <dbReference type="NCBI Taxonomy" id="1385512"/>
    <lineage>
        <taxon>Bacteria</taxon>
        <taxon>Bacillati</taxon>
        <taxon>Bacillota</taxon>
        <taxon>Bacilli</taxon>
        <taxon>Bacillales</taxon>
        <taxon>Bacillaceae</taxon>
        <taxon>Pontibacillus</taxon>
    </lineage>
</organism>
<comment type="caution">
    <text evidence="2">The sequence shown here is derived from an EMBL/GenBank/DDBJ whole genome shotgun (WGS) entry which is preliminary data.</text>
</comment>
<dbReference type="Proteomes" id="UP000030401">
    <property type="component" value="Unassembled WGS sequence"/>
</dbReference>
<dbReference type="Pfam" id="PF02350">
    <property type="entry name" value="Epimerase_2"/>
    <property type="match status" value="1"/>
</dbReference>
<gene>
    <name evidence="2" type="ORF">N784_05270</name>
</gene>
<reference evidence="2 3" key="1">
    <citation type="submission" date="2013-08" db="EMBL/GenBank/DDBJ databases">
        <authorList>
            <person name="Huang J."/>
            <person name="Wang G."/>
        </authorList>
    </citation>
    <scope>NUCLEOTIDE SEQUENCE [LARGE SCALE GENOMIC DNA]</scope>
    <source>
        <strain evidence="2 3">JSM 072002</strain>
    </source>
</reference>
<dbReference type="InterPro" id="IPR020004">
    <property type="entry name" value="UDP-GlcNAc_Epase"/>
</dbReference>
<sequence length="390" mass="43148">MKKIAYITGTRADFGRMMYTLKEIQNSEELELQLIVTGMHLSSQYGSTIKEIEKDFKVNSKVEMLLASDSGSSMAQSLGFGIINITQSLKELEPDLLLLLGDRGEMLAGAIAASHMNIPTVHIAGGDISGTIDESIRHAISKFAHYHLTSTKEHANRLIAMGESPERIEVVGATDLDAILNMKLLSKKEVEQTLGITLEPSFLVLTYHPVVSEITSLELQMRNVIKAVHEIDLQTIVISPNSDAGSNIIQNVINEQGKTKVHVFKNIPYQCFLSTLNLANVMIGNSSSAIIEAPSFGLPSVNIGSRQQGRTRGNNVIDVEPDKNMIVEAVRYALNNKRFLEIANKKNNPYGQGDAYKKIVHFLENIKIEDVNLNKSFYDLTNCHLNKNLI</sequence>
<dbReference type="InterPro" id="IPR029767">
    <property type="entry name" value="WecB-like"/>
</dbReference>
<feature type="domain" description="UDP-N-acetylglucosamine 2-epimerase" evidence="1">
    <location>
        <begin position="22"/>
        <end position="364"/>
    </location>
</feature>
<dbReference type="EMBL" id="AVPG01000014">
    <property type="protein sequence ID" value="KGX86362.1"/>
    <property type="molecule type" value="Genomic_DNA"/>
</dbReference>
<accession>A0A0A5HRV2</accession>
<evidence type="ECO:0000259" key="1">
    <source>
        <dbReference type="Pfam" id="PF02350"/>
    </source>
</evidence>
<dbReference type="PANTHER" id="PTHR43174:SF3">
    <property type="entry name" value="UDP-N-ACETYLGLUCOSAMINE 2-EPIMERASE"/>
    <property type="match status" value="1"/>
</dbReference>
<keyword evidence="3" id="KW-1185">Reference proteome</keyword>
<dbReference type="RefSeq" id="WP_036834605.1">
    <property type="nucleotide sequence ID" value="NZ_AVPG01000014.1"/>
</dbReference>
<evidence type="ECO:0000313" key="3">
    <source>
        <dbReference type="Proteomes" id="UP000030401"/>
    </source>
</evidence>
<dbReference type="GO" id="GO:0004553">
    <property type="term" value="F:hydrolase activity, hydrolyzing O-glycosyl compounds"/>
    <property type="evidence" value="ECO:0007669"/>
    <property type="project" value="InterPro"/>
</dbReference>
<protein>
    <recommendedName>
        <fullName evidence="1">UDP-N-acetylglucosamine 2-epimerase domain-containing protein</fullName>
    </recommendedName>
</protein>
<dbReference type="STRING" id="1385512.N784_05270"/>
<dbReference type="eggNOG" id="COG0381">
    <property type="taxonomic scope" value="Bacteria"/>
</dbReference>
<evidence type="ECO:0000313" key="2">
    <source>
        <dbReference type="EMBL" id="KGX86362.1"/>
    </source>
</evidence>
<proteinExistence type="predicted"/>
<dbReference type="PANTHER" id="PTHR43174">
    <property type="entry name" value="UDP-N-ACETYLGLUCOSAMINE 2-EPIMERASE"/>
    <property type="match status" value="1"/>
</dbReference>
<dbReference type="AlphaFoldDB" id="A0A0A5HRV2"/>
<dbReference type="Gene3D" id="3.40.50.2000">
    <property type="entry name" value="Glycogen Phosphorylase B"/>
    <property type="match status" value="2"/>
</dbReference>
<dbReference type="GO" id="GO:0006047">
    <property type="term" value="P:UDP-N-acetylglucosamine metabolic process"/>
    <property type="evidence" value="ECO:0007669"/>
    <property type="project" value="InterPro"/>
</dbReference>